<comment type="subcellular location">
    <subcellularLocation>
        <location evidence="3">Cytoplasm</location>
    </subcellularLocation>
</comment>
<dbReference type="GO" id="GO:0005829">
    <property type="term" value="C:cytosol"/>
    <property type="evidence" value="ECO:0007669"/>
    <property type="project" value="TreeGrafter"/>
</dbReference>
<evidence type="ECO:0000256" key="1">
    <source>
        <dbReference type="ARBA" id="ARBA00001917"/>
    </source>
</evidence>
<evidence type="ECO:0000256" key="5">
    <source>
        <dbReference type="ARBA" id="ARBA00022630"/>
    </source>
</evidence>
<evidence type="ECO:0000256" key="6">
    <source>
        <dbReference type="ARBA" id="ARBA00022643"/>
    </source>
</evidence>
<dbReference type="FunFam" id="3.40.50.80:FF:000032">
    <property type="entry name" value="NADPH-dependent diflavin oxidoreductase 1"/>
    <property type="match status" value="1"/>
</dbReference>
<dbReference type="Gene3D" id="2.40.30.10">
    <property type="entry name" value="Translation factors"/>
    <property type="match status" value="1"/>
</dbReference>
<dbReference type="PROSITE" id="PS51384">
    <property type="entry name" value="FAD_FR"/>
    <property type="match status" value="1"/>
</dbReference>
<dbReference type="Gene3D" id="3.40.50.80">
    <property type="entry name" value="Nucleotide-binding domain of ferredoxin-NADP reductase (FNR) module"/>
    <property type="match status" value="1"/>
</dbReference>
<evidence type="ECO:0000259" key="10">
    <source>
        <dbReference type="PROSITE" id="PS50902"/>
    </source>
</evidence>
<dbReference type="SUPFAM" id="SSF52343">
    <property type="entry name" value="Ferredoxin reductase-like, C-terminal NADP-linked domain"/>
    <property type="match status" value="1"/>
</dbReference>
<feature type="domain" description="Flavodoxin-like" evidence="10">
    <location>
        <begin position="15"/>
        <end position="159"/>
    </location>
</feature>
<dbReference type="SUPFAM" id="SSF63380">
    <property type="entry name" value="Riboflavin synthase domain-like"/>
    <property type="match status" value="1"/>
</dbReference>
<evidence type="ECO:0000256" key="8">
    <source>
        <dbReference type="ARBA" id="ARBA00022857"/>
    </source>
</evidence>
<dbReference type="FunFam" id="3.40.50.360:FF:000015">
    <property type="entry name" value="NADPH-dependent diflavin oxidoreductase 1"/>
    <property type="match status" value="1"/>
</dbReference>
<sequence length="650" mass="72315">MDDVHALARSTSRRLVVLYGSETGNSQDVAERVVREAKARHYAPVFMPMESYDVRTLPSERYVVFVTSTTGQGDEPKNMKSFWRFLLRRGLSTSALTNVSYSVFGLGDSGYQKYNIVAKKLFRRLEGLGAHAVHELGLGDDQHPLGYEAALNPWLSGLWKAMRQICPLPVQLNDPSDEELANAPLPAARFQIDVTDSAGVEAETSREHFERLLEAHRALRIAVAAADACDASVMFSKSEYEARDCREKTYYDGSVRENRCLTSKDAVKDVHHLEFESADGSTLAYEPGDVLGVVPFAIGADDERVAQLIERLGMSSDAWVRVYPACAPTTKSDFPWVELKYLIAGGVDIDSASPRRYFFEAMSHFAEEKHEKERLQYFASAEGAVDLYKYNQRERRTVCEIFDDFSSLKPTLEWLLQVCPHLHERYYSISSSPAADTAQTGAIHITVASVKWTTPMKRERTGLCSSWLTSIDTGTKIAFSICKGSISLPPPEVPLILVGPGTGIAPFRSFVRSRMLETAGSSTAGDILVIFGCRDDQRDYLYKEEWEKLEDSGSLVGSNGLGGIVVAFSRAPGQTKKYVQDRIKDEAKRVWTLLESGAKVFVAGSAEKMPTAVRMAIQDVVKTHGSLDDEESARYVNKLDMSGRYFVDAW</sequence>
<evidence type="ECO:0000256" key="2">
    <source>
        <dbReference type="ARBA" id="ARBA00001974"/>
    </source>
</evidence>
<dbReference type="PROSITE" id="PS50902">
    <property type="entry name" value="FLAVODOXIN_LIKE"/>
    <property type="match status" value="1"/>
</dbReference>
<dbReference type="InterPro" id="IPR023173">
    <property type="entry name" value="NADPH_Cyt_P450_Rdtase_alpha"/>
</dbReference>
<dbReference type="InterPro" id="IPR001433">
    <property type="entry name" value="OxRdtase_FAD/NAD-bd"/>
</dbReference>
<dbReference type="Gene3D" id="1.20.990.10">
    <property type="entry name" value="NADPH-cytochrome p450 Reductase, Chain A, domain 3"/>
    <property type="match status" value="1"/>
</dbReference>
<dbReference type="GeneID" id="9831229"/>
<dbReference type="Pfam" id="PF00175">
    <property type="entry name" value="NAD_binding_1"/>
    <property type="match status" value="1"/>
</dbReference>
<evidence type="ECO:0000313" key="12">
    <source>
        <dbReference type="EMBL" id="CEG00251.1"/>
    </source>
</evidence>
<dbReference type="Proteomes" id="UP000009170">
    <property type="component" value="Unassembled WGS sequence"/>
</dbReference>
<keyword evidence="6" id="KW-0288">FMN</keyword>
<dbReference type="InterPro" id="IPR017927">
    <property type="entry name" value="FAD-bd_FR_type"/>
</dbReference>
<dbReference type="GO" id="GO:0016651">
    <property type="term" value="F:oxidoreductase activity, acting on NAD(P)H"/>
    <property type="evidence" value="ECO:0007669"/>
    <property type="project" value="UniProtKB-ARBA"/>
</dbReference>
<evidence type="ECO:0000259" key="11">
    <source>
        <dbReference type="PROSITE" id="PS51384"/>
    </source>
</evidence>
<dbReference type="SUPFAM" id="SSF52218">
    <property type="entry name" value="Flavoproteins"/>
    <property type="match status" value="1"/>
</dbReference>
<dbReference type="PRINTS" id="PR00369">
    <property type="entry name" value="FLAVODOXIN"/>
</dbReference>
<keyword evidence="8" id="KW-0521">NADP</keyword>
<evidence type="ECO:0000256" key="3">
    <source>
        <dbReference type="ARBA" id="ARBA00004496"/>
    </source>
</evidence>
<dbReference type="Pfam" id="PF00667">
    <property type="entry name" value="FAD_binding_1"/>
    <property type="match status" value="1"/>
</dbReference>
<dbReference type="GO" id="GO:0010181">
    <property type="term" value="F:FMN binding"/>
    <property type="evidence" value="ECO:0007669"/>
    <property type="project" value="InterPro"/>
</dbReference>
<dbReference type="Gene3D" id="3.40.50.360">
    <property type="match status" value="1"/>
</dbReference>
<protein>
    <submittedName>
        <fullName evidence="12">Flavoprotein pyridine nucleotide cytochrome reductase</fullName>
    </submittedName>
</protein>
<dbReference type="PANTHER" id="PTHR19384:SF10">
    <property type="entry name" value="NADPH-DEPENDENT DIFLAVIN OXIDOREDUCTASE 1"/>
    <property type="match status" value="1"/>
</dbReference>
<dbReference type="STRING" id="70448.A0A096P7S5"/>
<dbReference type="InterPro" id="IPR001094">
    <property type="entry name" value="Flavdoxin-like"/>
</dbReference>
<dbReference type="CDD" id="cd06207">
    <property type="entry name" value="CyPoR_like"/>
    <property type="match status" value="1"/>
</dbReference>
<dbReference type="RefSeq" id="XP_022840280.1">
    <property type="nucleotide sequence ID" value="XM_022985003.1"/>
</dbReference>
<evidence type="ECO:0000256" key="7">
    <source>
        <dbReference type="ARBA" id="ARBA00022827"/>
    </source>
</evidence>
<dbReference type="InterPro" id="IPR017938">
    <property type="entry name" value="Riboflavin_synthase-like_b-brl"/>
</dbReference>
<keyword evidence="4" id="KW-0963">Cytoplasm</keyword>
<dbReference type="InterPro" id="IPR003097">
    <property type="entry name" value="CysJ-like_FAD-binding"/>
</dbReference>
<dbReference type="KEGG" id="ota:OT_ostta16g00180"/>
<keyword evidence="13" id="KW-1185">Reference proteome</keyword>
<evidence type="ECO:0000256" key="4">
    <source>
        <dbReference type="ARBA" id="ARBA00022490"/>
    </source>
</evidence>
<accession>A0A096P7S5</accession>
<dbReference type="GO" id="GO:0050660">
    <property type="term" value="F:flavin adenine dinucleotide binding"/>
    <property type="evidence" value="ECO:0007669"/>
    <property type="project" value="TreeGrafter"/>
</dbReference>
<dbReference type="EMBL" id="CAID01000016">
    <property type="protein sequence ID" value="CEG00251.1"/>
    <property type="molecule type" value="Genomic_DNA"/>
</dbReference>
<evidence type="ECO:0000256" key="9">
    <source>
        <dbReference type="ARBA" id="ARBA00023002"/>
    </source>
</evidence>
<comment type="cofactor">
    <cofactor evidence="2">
        <name>FAD</name>
        <dbReference type="ChEBI" id="CHEBI:57692"/>
    </cofactor>
</comment>
<dbReference type="Pfam" id="PF00258">
    <property type="entry name" value="Flavodoxin_1"/>
    <property type="match status" value="1"/>
</dbReference>
<dbReference type="AlphaFoldDB" id="A0A096P7S5"/>
<feature type="domain" description="FAD-binding FR-type" evidence="11">
    <location>
        <begin position="248"/>
        <end position="489"/>
    </location>
</feature>
<keyword evidence="7" id="KW-0274">FAD</keyword>
<comment type="caution">
    <text evidence="12">The sequence shown here is derived from an EMBL/GenBank/DDBJ whole genome shotgun (WGS) entry which is preliminary data.</text>
</comment>
<dbReference type="PANTHER" id="PTHR19384">
    <property type="entry name" value="NITRIC OXIDE SYNTHASE-RELATED"/>
    <property type="match status" value="1"/>
</dbReference>
<dbReference type="InterPro" id="IPR008254">
    <property type="entry name" value="Flavodoxin/NO_synth"/>
</dbReference>
<reference evidence="12 13" key="2">
    <citation type="journal article" date="2014" name="BMC Genomics">
        <title>An improved genome of the model marine alga Ostreococcus tauri unfolds by assessing Illumina de novo assemblies.</title>
        <authorList>
            <person name="Blanc-Mathieu R."/>
            <person name="Verhelst B."/>
            <person name="Derelle E."/>
            <person name="Rombauts S."/>
            <person name="Bouget F.Y."/>
            <person name="Carre I."/>
            <person name="Chateau A."/>
            <person name="Eyre-Walker A."/>
            <person name="Grimsley N."/>
            <person name="Moreau H."/>
            <person name="Piegu B."/>
            <person name="Rivals E."/>
            <person name="Schackwitz W."/>
            <person name="Van de Peer Y."/>
            <person name="Piganeau G."/>
        </authorList>
    </citation>
    <scope>NUCLEOTIDE SEQUENCE [LARGE SCALE GENOMIC DNA]</scope>
    <source>
        <strain evidence="13">OTTH 0595 / CCAP 157/2 / RCC745</strain>
    </source>
</reference>
<keyword evidence="9" id="KW-0560">Oxidoreductase</keyword>
<dbReference type="InterPro" id="IPR029039">
    <property type="entry name" value="Flavoprotein-like_sf"/>
</dbReference>
<dbReference type="InterPro" id="IPR039261">
    <property type="entry name" value="FNR_nucleotide-bd"/>
</dbReference>
<comment type="cofactor">
    <cofactor evidence="1">
        <name>FMN</name>
        <dbReference type="ChEBI" id="CHEBI:58210"/>
    </cofactor>
</comment>
<dbReference type="PRINTS" id="PR00371">
    <property type="entry name" value="FPNCR"/>
</dbReference>
<name>A0A096P7S5_OSTTA</name>
<keyword evidence="5" id="KW-0285">Flavoprotein</keyword>
<dbReference type="OrthoDB" id="1856718at2759"/>
<dbReference type="GO" id="GO:0005634">
    <property type="term" value="C:nucleus"/>
    <property type="evidence" value="ECO:0007669"/>
    <property type="project" value="UniProtKB-ARBA"/>
</dbReference>
<dbReference type="InterPro" id="IPR001709">
    <property type="entry name" value="Flavoprot_Pyr_Nucl_cyt_Rdtase"/>
</dbReference>
<gene>
    <name evidence="12" type="ORF">OT_ostta16g00180</name>
</gene>
<organism evidence="12 13">
    <name type="scientific">Ostreococcus tauri</name>
    <name type="common">Marine green alga</name>
    <dbReference type="NCBI Taxonomy" id="70448"/>
    <lineage>
        <taxon>Eukaryota</taxon>
        <taxon>Viridiplantae</taxon>
        <taxon>Chlorophyta</taxon>
        <taxon>Mamiellophyceae</taxon>
        <taxon>Mamiellales</taxon>
        <taxon>Bathycoccaceae</taxon>
        <taxon>Ostreococcus</taxon>
    </lineage>
</organism>
<dbReference type="InParanoid" id="A0A096P7S5"/>
<reference evidence="13" key="1">
    <citation type="journal article" date="2006" name="Proc. Natl. Acad. Sci. U.S.A.">
        <title>Genome analysis of the smallest free-living eukaryote Ostreococcus tauri unveils many unique features.</title>
        <authorList>
            <person name="Derelle E."/>
            <person name="Ferraz C."/>
            <person name="Rombauts S."/>
            <person name="Rouze P."/>
            <person name="Worden A.Z."/>
            <person name="Robbens S."/>
            <person name="Partensky F."/>
            <person name="Degroeve S."/>
            <person name="Echeynie S."/>
            <person name="Cooke R."/>
            <person name="Saeys Y."/>
            <person name="Wuyts J."/>
            <person name="Jabbari K."/>
            <person name="Bowler C."/>
            <person name="Panaud O."/>
            <person name="Piegu B."/>
            <person name="Ball S.G."/>
            <person name="Ral J.-P."/>
            <person name="Bouget F.-Y."/>
            <person name="Piganeau G."/>
            <person name="De Baets B."/>
            <person name="Picard A."/>
            <person name="Delseny M."/>
            <person name="Demaille J."/>
            <person name="Van de Peer Y."/>
            <person name="Moreau H."/>
        </authorList>
    </citation>
    <scope>NUCLEOTIDE SEQUENCE [LARGE SCALE GENOMIC DNA]</scope>
    <source>
        <strain evidence="13">OTTH 0595 / CCAP 157/2 / RCC745</strain>
    </source>
</reference>
<dbReference type="FunCoup" id="A0A096P7S5">
    <property type="interactions" value="1467"/>
</dbReference>
<evidence type="ECO:0000313" key="13">
    <source>
        <dbReference type="Proteomes" id="UP000009170"/>
    </source>
</evidence>
<proteinExistence type="predicted"/>